<evidence type="ECO:0000313" key="4">
    <source>
        <dbReference type="Proteomes" id="UP000033220"/>
    </source>
</evidence>
<dbReference type="HOGENOM" id="CLU_2036223_0_0_5"/>
<evidence type="ECO:0000256" key="1">
    <source>
        <dbReference type="SAM" id="MobiDB-lite"/>
    </source>
</evidence>
<dbReference type="STRING" id="1150469.RSPPHO_02899"/>
<dbReference type="Gene3D" id="3.30.1460.30">
    <property type="entry name" value="YgaC/TfoX-N like chaperone"/>
    <property type="match status" value="1"/>
</dbReference>
<dbReference type="OrthoDB" id="7365368at2"/>
<keyword evidence="4" id="KW-1185">Reference proteome</keyword>
<organism evidence="3 4">
    <name type="scientific">Pararhodospirillum photometricum DSM 122</name>
    <dbReference type="NCBI Taxonomy" id="1150469"/>
    <lineage>
        <taxon>Bacteria</taxon>
        <taxon>Pseudomonadati</taxon>
        <taxon>Pseudomonadota</taxon>
        <taxon>Alphaproteobacteria</taxon>
        <taxon>Rhodospirillales</taxon>
        <taxon>Rhodospirillaceae</taxon>
        <taxon>Pararhodospirillum</taxon>
    </lineage>
</organism>
<evidence type="ECO:0000259" key="2">
    <source>
        <dbReference type="Pfam" id="PF04993"/>
    </source>
</evidence>
<gene>
    <name evidence="3" type="ORF">RSPPHO_02899</name>
</gene>
<proteinExistence type="predicted"/>
<feature type="domain" description="TfoX N-terminal" evidence="2">
    <location>
        <begin position="40"/>
        <end position="132"/>
    </location>
</feature>
<dbReference type="KEGG" id="rpm:RSPPHO_02899"/>
<dbReference type="SUPFAM" id="SSF159894">
    <property type="entry name" value="YgaC/TfoX-N like"/>
    <property type="match status" value="1"/>
</dbReference>
<name>H6SPK0_PARPM</name>
<dbReference type="EMBL" id="HE663493">
    <property type="protein sequence ID" value="CCG09525.1"/>
    <property type="molecule type" value="Genomic_DNA"/>
</dbReference>
<evidence type="ECO:0000313" key="3">
    <source>
        <dbReference type="EMBL" id="CCG09525.1"/>
    </source>
</evidence>
<reference evidence="3 4" key="1">
    <citation type="submission" date="2012-02" db="EMBL/GenBank/DDBJ databases">
        <title>Shotgun genome sequence of Phaeospirillum photometricum DSM 122.</title>
        <authorList>
            <person name="Duquesne K."/>
            <person name="Sturgis J."/>
        </authorList>
    </citation>
    <scope>NUCLEOTIDE SEQUENCE [LARGE SCALE GENOMIC DNA]</scope>
    <source>
        <strain evidence="4">DSM122</strain>
    </source>
</reference>
<feature type="compositionally biased region" description="Low complexity" evidence="1">
    <location>
        <begin position="10"/>
        <end position="23"/>
    </location>
</feature>
<dbReference type="RefSeq" id="WP_014416154.1">
    <property type="nucleotide sequence ID" value="NC_017059.1"/>
</dbReference>
<dbReference type="AlphaFoldDB" id="H6SPK0"/>
<feature type="region of interest" description="Disordered" evidence="1">
    <location>
        <begin position="1"/>
        <end position="24"/>
    </location>
</feature>
<dbReference type="InterPro" id="IPR007076">
    <property type="entry name" value="TfoX_N"/>
</dbReference>
<accession>H6SPK0</accession>
<dbReference type="PATRIC" id="fig|1150469.3.peg.3272"/>
<dbReference type="Pfam" id="PF04993">
    <property type="entry name" value="TfoX_N"/>
    <property type="match status" value="1"/>
</dbReference>
<protein>
    <recommendedName>
        <fullName evidence="2">TfoX N-terminal domain-containing protein</fullName>
    </recommendedName>
</protein>
<dbReference type="Proteomes" id="UP000033220">
    <property type="component" value="Chromosome DSM 122"/>
</dbReference>
<sequence length="140" mass="15205">MIFSSNSEFSAGRRSQGESSSSEDLQQTRIAHALLPLLRAALGRVDLCEMTDACGFYLDGVLFGLVSGGQLHFRVDAGNRADYDAWERETASQDFFAAPQTTGGLKFRGVPPFVLDDEAVLVTWGRKAFEAAKRARQAAG</sequence>